<dbReference type="CDD" id="cd13831">
    <property type="entry name" value="HU"/>
    <property type="match status" value="1"/>
</dbReference>
<dbReference type="RefSeq" id="WP_131908901.1">
    <property type="nucleotide sequence ID" value="NZ_SMFM01000002.1"/>
</dbReference>
<dbReference type="Gene3D" id="4.10.520.10">
    <property type="entry name" value="IHF-like DNA-binding proteins"/>
    <property type="match status" value="1"/>
</dbReference>
<dbReference type="InterPro" id="IPR010992">
    <property type="entry name" value="IHF-like_DNA-bd_dom_sf"/>
</dbReference>
<keyword evidence="3 5" id="KW-0238">DNA-binding</keyword>
<evidence type="ECO:0000313" key="5">
    <source>
        <dbReference type="EMBL" id="TDD77105.1"/>
    </source>
</evidence>
<evidence type="ECO:0000313" key="6">
    <source>
        <dbReference type="Proteomes" id="UP000295278"/>
    </source>
</evidence>
<dbReference type="PROSITE" id="PS00045">
    <property type="entry name" value="HISTONE_LIKE"/>
    <property type="match status" value="1"/>
</dbReference>
<dbReference type="GO" id="GO:0030527">
    <property type="term" value="F:structural constituent of chromatin"/>
    <property type="evidence" value="ECO:0007669"/>
    <property type="project" value="InterPro"/>
</dbReference>
<sequence>MNKAQLVKEVASATGQTLAEANASVEAVLTAIKTGLSSEGQTRVLGFGVFKNVIRKARSGRNPSTGEILYLPEKTVVKFKPFF</sequence>
<name>A0A4R5AX17_9FLAO</name>
<dbReference type="InterPro" id="IPR000119">
    <property type="entry name" value="Hist_DNA-bd"/>
</dbReference>
<protein>
    <submittedName>
        <fullName evidence="5">HU family DNA-binding protein</fullName>
    </submittedName>
</protein>
<comment type="similarity">
    <text evidence="1 4">Belongs to the bacterial histone-like protein family.</text>
</comment>
<keyword evidence="2" id="KW-0226">DNA condensation</keyword>
<dbReference type="InterPro" id="IPR020816">
    <property type="entry name" value="Histone-like_DNA-bd_CS"/>
</dbReference>
<accession>A0A4R5AX17</accession>
<dbReference type="OrthoDB" id="9799835at2"/>
<dbReference type="GO" id="GO:0003677">
    <property type="term" value="F:DNA binding"/>
    <property type="evidence" value="ECO:0007669"/>
    <property type="project" value="UniProtKB-KW"/>
</dbReference>
<gene>
    <name evidence="5" type="ORF">E0F89_05770</name>
</gene>
<dbReference type="PANTHER" id="PTHR33175">
    <property type="entry name" value="DNA-BINDING PROTEIN HU"/>
    <property type="match status" value="1"/>
</dbReference>
<organism evidence="5 6">
    <name type="scientific">Flavobacterium caseinilyticum</name>
    <dbReference type="NCBI Taxonomy" id="2541732"/>
    <lineage>
        <taxon>Bacteria</taxon>
        <taxon>Pseudomonadati</taxon>
        <taxon>Bacteroidota</taxon>
        <taxon>Flavobacteriia</taxon>
        <taxon>Flavobacteriales</taxon>
        <taxon>Flavobacteriaceae</taxon>
        <taxon>Flavobacterium</taxon>
    </lineage>
</organism>
<dbReference type="Pfam" id="PF00216">
    <property type="entry name" value="Bac_DNA_binding"/>
    <property type="match status" value="1"/>
</dbReference>
<evidence type="ECO:0000256" key="3">
    <source>
        <dbReference type="ARBA" id="ARBA00023125"/>
    </source>
</evidence>
<dbReference type="EMBL" id="SMFM01000002">
    <property type="protein sequence ID" value="TDD77105.1"/>
    <property type="molecule type" value="Genomic_DNA"/>
</dbReference>
<keyword evidence="6" id="KW-1185">Reference proteome</keyword>
<dbReference type="AlphaFoldDB" id="A0A4R5AX17"/>
<evidence type="ECO:0000256" key="1">
    <source>
        <dbReference type="ARBA" id="ARBA00010529"/>
    </source>
</evidence>
<dbReference type="GO" id="GO:0030261">
    <property type="term" value="P:chromosome condensation"/>
    <property type="evidence" value="ECO:0007669"/>
    <property type="project" value="UniProtKB-KW"/>
</dbReference>
<proteinExistence type="inferred from homology"/>
<dbReference type="Proteomes" id="UP000295278">
    <property type="component" value="Unassembled WGS sequence"/>
</dbReference>
<dbReference type="SMART" id="SM00411">
    <property type="entry name" value="BHL"/>
    <property type="match status" value="1"/>
</dbReference>
<dbReference type="PANTHER" id="PTHR33175:SF3">
    <property type="entry name" value="DNA-BINDING PROTEIN HU-BETA"/>
    <property type="match status" value="1"/>
</dbReference>
<evidence type="ECO:0000256" key="2">
    <source>
        <dbReference type="ARBA" id="ARBA00023067"/>
    </source>
</evidence>
<evidence type="ECO:0000256" key="4">
    <source>
        <dbReference type="RuleBase" id="RU003939"/>
    </source>
</evidence>
<dbReference type="SUPFAM" id="SSF47729">
    <property type="entry name" value="IHF-like DNA-binding proteins"/>
    <property type="match status" value="1"/>
</dbReference>
<reference evidence="5 6" key="1">
    <citation type="submission" date="2019-03" db="EMBL/GenBank/DDBJ databases">
        <title>Flavobacterium AT-3-2 sp. nov., isolated from arctic soil.</title>
        <authorList>
            <person name="Chaudhary D.K."/>
        </authorList>
    </citation>
    <scope>NUCLEOTIDE SEQUENCE [LARGE SCALE GENOMIC DNA]</scope>
    <source>
        <strain evidence="5 6">AT-3-2</strain>
    </source>
</reference>
<comment type="caution">
    <text evidence="5">The sequence shown here is derived from an EMBL/GenBank/DDBJ whole genome shotgun (WGS) entry which is preliminary data.</text>
</comment>